<dbReference type="InterPro" id="IPR036161">
    <property type="entry name" value="RPB6/omega-like_sf"/>
</dbReference>
<protein>
    <recommendedName>
        <fullName evidence="2">DNA-directed RNA polymerase</fullName>
        <ecNumber evidence="2">2.7.7.6</ecNumber>
    </recommendedName>
</protein>
<accession>A0A645JPH8</accession>
<organism evidence="8">
    <name type="scientific">bioreactor metagenome</name>
    <dbReference type="NCBI Taxonomy" id="1076179"/>
    <lineage>
        <taxon>unclassified sequences</taxon>
        <taxon>metagenomes</taxon>
        <taxon>ecological metagenomes</taxon>
    </lineage>
</organism>
<name>A0A645JPH8_9ZZZZ</name>
<dbReference type="Pfam" id="PF01192">
    <property type="entry name" value="RNA_pol_Rpb6"/>
    <property type="match status" value="1"/>
</dbReference>
<comment type="similarity">
    <text evidence="1">Belongs to the RNA polymerase subunit omega family.</text>
</comment>
<reference evidence="8" key="1">
    <citation type="submission" date="2019-08" db="EMBL/GenBank/DDBJ databases">
        <authorList>
            <person name="Kucharzyk K."/>
            <person name="Murdoch R.W."/>
            <person name="Higgins S."/>
            <person name="Loffler F."/>
        </authorList>
    </citation>
    <scope>NUCLEOTIDE SEQUENCE</scope>
</reference>
<dbReference type="GO" id="GO:0003899">
    <property type="term" value="F:DNA-directed RNA polymerase activity"/>
    <property type="evidence" value="ECO:0007669"/>
    <property type="project" value="UniProtKB-EC"/>
</dbReference>
<evidence type="ECO:0000256" key="1">
    <source>
        <dbReference type="ARBA" id="ARBA00006711"/>
    </source>
</evidence>
<comment type="catalytic activity">
    <reaction evidence="7">
        <text>RNA(n) + a ribonucleoside 5'-triphosphate = RNA(n+1) + diphosphate</text>
        <dbReference type="Rhea" id="RHEA:21248"/>
        <dbReference type="Rhea" id="RHEA-COMP:14527"/>
        <dbReference type="Rhea" id="RHEA-COMP:17342"/>
        <dbReference type="ChEBI" id="CHEBI:33019"/>
        <dbReference type="ChEBI" id="CHEBI:61557"/>
        <dbReference type="ChEBI" id="CHEBI:140395"/>
        <dbReference type="EC" id="2.7.7.6"/>
    </reaction>
</comment>
<evidence type="ECO:0000256" key="4">
    <source>
        <dbReference type="ARBA" id="ARBA00022679"/>
    </source>
</evidence>
<evidence type="ECO:0000256" key="7">
    <source>
        <dbReference type="ARBA" id="ARBA00048552"/>
    </source>
</evidence>
<dbReference type="HAMAP" id="MF_00366">
    <property type="entry name" value="RNApol_bact_RpoZ"/>
    <property type="match status" value="1"/>
</dbReference>
<dbReference type="SUPFAM" id="SSF63562">
    <property type="entry name" value="RPB6/omega subunit-like"/>
    <property type="match status" value="1"/>
</dbReference>
<dbReference type="SMART" id="SM01409">
    <property type="entry name" value="RNA_pol_Rpb6"/>
    <property type="match status" value="1"/>
</dbReference>
<dbReference type="GO" id="GO:0003677">
    <property type="term" value="F:DNA binding"/>
    <property type="evidence" value="ECO:0007669"/>
    <property type="project" value="InterPro"/>
</dbReference>
<evidence type="ECO:0000256" key="6">
    <source>
        <dbReference type="ARBA" id="ARBA00023163"/>
    </source>
</evidence>
<dbReference type="GO" id="GO:0000428">
    <property type="term" value="C:DNA-directed RNA polymerase complex"/>
    <property type="evidence" value="ECO:0007669"/>
    <property type="project" value="UniProtKB-KW"/>
</dbReference>
<dbReference type="NCBIfam" id="TIGR00690">
    <property type="entry name" value="rpoZ"/>
    <property type="match status" value="1"/>
</dbReference>
<evidence type="ECO:0000256" key="3">
    <source>
        <dbReference type="ARBA" id="ARBA00022478"/>
    </source>
</evidence>
<gene>
    <name evidence="8" type="primary">rpoZ_30</name>
    <name evidence="8" type="ORF">SDC9_212981</name>
</gene>
<dbReference type="Gene3D" id="3.90.940.10">
    <property type="match status" value="1"/>
</dbReference>
<evidence type="ECO:0000313" key="8">
    <source>
        <dbReference type="EMBL" id="MPN65202.1"/>
    </source>
</evidence>
<keyword evidence="3 8" id="KW-0240">DNA-directed RNA polymerase</keyword>
<comment type="caution">
    <text evidence="8">The sequence shown here is derived from an EMBL/GenBank/DDBJ whole genome shotgun (WGS) entry which is preliminary data.</text>
</comment>
<dbReference type="EMBL" id="VSSQ01147208">
    <property type="protein sequence ID" value="MPN65202.1"/>
    <property type="molecule type" value="Genomic_DNA"/>
</dbReference>
<proteinExistence type="inferred from homology"/>
<dbReference type="EC" id="2.7.7.6" evidence="2"/>
<keyword evidence="6" id="KW-0804">Transcription</keyword>
<dbReference type="AlphaFoldDB" id="A0A645JPH8"/>
<evidence type="ECO:0000256" key="2">
    <source>
        <dbReference type="ARBA" id="ARBA00012418"/>
    </source>
</evidence>
<sequence>MMLYPAMNKLNDEVPNRYLLVNIVSRRARQLSDTADDMGEKLREKSVTMAINEVAMGEHHVDRKDLYEALNSAEKKGK</sequence>
<keyword evidence="4 8" id="KW-0808">Transferase</keyword>
<keyword evidence="5 8" id="KW-0548">Nucleotidyltransferase</keyword>
<dbReference type="InterPro" id="IPR006110">
    <property type="entry name" value="Pol_omega/Rpo6/RPB6"/>
</dbReference>
<dbReference type="GO" id="GO:0006351">
    <property type="term" value="P:DNA-templated transcription"/>
    <property type="evidence" value="ECO:0007669"/>
    <property type="project" value="InterPro"/>
</dbReference>
<dbReference type="InterPro" id="IPR003716">
    <property type="entry name" value="DNA-dir_RNA_pol_omega"/>
</dbReference>
<evidence type="ECO:0000256" key="5">
    <source>
        <dbReference type="ARBA" id="ARBA00022695"/>
    </source>
</evidence>